<evidence type="ECO:0000313" key="3">
    <source>
        <dbReference type="Proteomes" id="UP001597110"/>
    </source>
</evidence>
<dbReference type="EMBL" id="JBHTIF010000001">
    <property type="protein sequence ID" value="MFD0726299.1"/>
    <property type="molecule type" value="Genomic_DNA"/>
</dbReference>
<comment type="caution">
    <text evidence="2">The sequence shown here is derived from an EMBL/GenBank/DDBJ whole genome shotgun (WGS) entry which is preliminary data.</text>
</comment>
<reference evidence="3" key="1">
    <citation type="journal article" date="2019" name="Int. J. Syst. Evol. Microbiol.">
        <title>The Global Catalogue of Microorganisms (GCM) 10K type strain sequencing project: providing services to taxonomists for standard genome sequencing and annotation.</title>
        <authorList>
            <consortium name="The Broad Institute Genomics Platform"/>
            <consortium name="The Broad Institute Genome Sequencing Center for Infectious Disease"/>
            <person name="Wu L."/>
            <person name="Ma J."/>
        </authorList>
    </citation>
    <scope>NUCLEOTIDE SEQUENCE [LARGE SCALE GENOMIC DNA]</scope>
    <source>
        <strain evidence="3">CCUG 55585</strain>
    </source>
</reference>
<keyword evidence="3" id="KW-1185">Reference proteome</keyword>
<organism evidence="2 3">
    <name type="scientific">Lysobacter brunescens</name>
    <dbReference type="NCBI Taxonomy" id="262323"/>
    <lineage>
        <taxon>Bacteria</taxon>
        <taxon>Pseudomonadati</taxon>
        <taxon>Pseudomonadota</taxon>
        <taxon>Gammaproteobacteria</taxon>
        <taxon>Lysobacterales</taxon>
        <taxon>Lysobacteraceae</taxon>
        <taxon>Lysobacter</taxon>
    </lineage>
</organism>
<sequence>MRRVFGIKLVVLLSICFPAHSEEVSFCGSGPTDPVVPESVAGCEMTLACKAHDACYARCDPGGDMHGTAYCGLSEWSPQRRAAKKLCDDKLLIDAVEMNKGDAKCKYVGAIYRRAVILLGQGPFNGRVVKNSDLLGIIERSASPEQAADIWETLQISSQNGIIDPDRIWFDQSGIHAPLRSGIHPLVQDKKTIYIPSEPSKEILEKVKSIN</sequence>
<evidence type="ECO:0000256" key="1">
    <source>
        <dbReference type="SAM" id="SignalP"/>
    </source>
</evidence>
<feature type="signal peptide" evidence="1">
    <location>
        <begin position="1"/>
        <end position="21"/>
    </location>
</feature>
<feature type="chain" id="PRO_5047540956" evidence="1">
    <location>
        <begin position="22"/>
        <end position="211"/>
    </location>
</feature>
<dbReference type="Proteomes" id="UP001597110">
    <property type="component" value="Unassembled WGS sequence"/>
</dbReference>
<protein>
    <submittedName>
        <fullName evidence="2">Uncharacterized protein</fullName>
    </submittedName>
</protein>
<dbReference type="RefSeq" id="WP_386823919.1">
    <property type="nucleotide sequence ID" value="NZ_JBHTIF010000001.1"/>
</dbReference>
<gene>
    <name evidence="2" type="ORF">ACFQ0E_11915</name>
</gene>
<accession>A0ABW2YCS4</accession>
<proteinExistence type="predicted"/>
<name>A0ABW2YCS4_9GAMM</name>
<evidence type="ECO:0000313" key="2">
    <source>
        <dbReference type="EMBL" id="MFD0726299.1"/>
    </source>
</evidence>
<keyword evidence="1" id="KW-0732">Signal</keyword>